<feature type="domain" description="KIB1-4 beta-propeller" evidence="1">
    <location>
        <begin position="98"/>
        <end position="395"/>
    </location>
</feature>
<evidence type="ECO:0000259" key="1">
    <source>
        <dbReference type="Pfam" id="PF03478"/>
    </source>
</evidence>
<evidence type="ECO:0000313" key="3">
    <source>
        <dbReference type="Proteomes" id="UP000290289"/>
    </source>
</evidence>
<gene>
    <name evidence="2" type="ORF">DVH24_029355</name>
</gene>
<organism evidence="2 3">
    <name type="scientific">Malus domestica</name>
    <name type="common">Apple</name>
    <name type="synonym">Pyrus malus</name>
    <dbReference type="NCBI Taxonomy" id="3750"/>
    <lineage>
        <taxon>Eukaryota</taxon>
        <taxon>Viridiplantae</taxon>
        <taxon>Streptophyta</taxon>
        <taxon>Embryophyta</taxon>
        <taxon>Tracheophyta</taxon>
        <taxon>Spermatophyta</taxon>
        <taxon>Magnoliopsida</taxon>
        <taxon>eudicotyledons</taxon>
        <taxon>Gunneridae</taxon>
        <taxon>Pentapetalae</taxon>
        <taxon>rosids</taxon>
        <taxon>fabids</taxon>
        <taxon>Rosales</taxon>
        <taxon>Rosaceae</taxon>
        <taxon>Amygdaloideae</taxon>
        <taxon>Maleae</taxon>
        <taxon>Malus</taxon>
    </lineage>
</organism>
<dbReference type="AlphaFoldDB" id="A0A498HWW0"/>
<keyword evidence="3" id="KW-1185">Reference proteome</keyword>
<dbReference type="InterPro" id="IPR005174">
    <property type="entry name" value="KIB1-4_b-propeller"/>
</dbReference>
<dbReference type="EMBL" id="RDQH01000341">
    <property type="protein sequence ID" value="RXH74634.1"/>
    <property type="molecule type" value="Genomic_DNA"/>
</dbReference>
<name>A0A498HWW0_MALDO</name>
<proteinExistence type="predicted"/>
<dbReference type="Proteomes" id="UP000290289">
    <property type="component" value="Chromosome 15"/>
</dbReference>
<sequence length="426" mass="48316">MASTLTSTSTSCPSDHLGWASVPLDVLSVILNKLSEYVDHVRVAGVCKGWRSIAKLYNNSTQRWHRVLPPMLLFPENSKGKSRNIHSRTKMRGVLYGVSEGKTYENIQLSLPSLISRTKTKRYFFGCGHGWLAQVEHRPQCHITLLNPFRKFESVSLPPLDIDAGSFAPQKVKNIKVKNIKVILSAVPNLNRDNYVVVAFSMYGKNRIAFFEGGQKDWTYTFGPYRFIDAIFCKGDLYAVECSGSTRRVSVFNVQSIFAKKAHSWQKPMARLISRFGYLVESTLGNLFYIQKRWRPENGRIPRNDKRPPAKVMFRVYELAFSIDGGQLMAEAVEVTSIGDEVLFVGDNKTSASVLASDFPGCQRNSIYDADAVLNFAAGPFRRYSVVPFDMGIFNLDEKETTLEYNYKKNRWKPYILRLTPPVEGL</sequence>
<accession>A0A498HWW0</accession>
<dbReference type="InterPro" id="IPR050942">
    <property type="entry name" value="F-box_BR-signaling"/>
</dbReference>
<dbReference type="PANTHER" id="PTHR44259:SF93">
    <property type="entry name" value="PROTEIN, PUTATIVE (DUF295)-RELATED"/>
    <property type="match status" value="1"/>
</dbReference>
<dbReference type="SUPFAM" id="SSF81383">
    <property type="entry name" value="F-box domain"/>
    <property type="match status" value="1"/>
</dbReference>
<dbReference type="Gene3D" id="1.20.1280.50">
    <property type="match status" value="1"/>
</dbReference>
<dbReference type="InterPro" id="IPR036047">
    <property type="entry name" value="F-box-like_dom_sf"/>
</dbReference>
<protein>
    <recommendedName>
        <fullName evidence="1">KIB1-4 beta-propeller domain-containing protein</fullName>
    </recommendedName>
</protein>
<reference evidence="2 3" key="1">
    <citation type="submission" date="2018-10" db="EMBL/GenBank/DDBJ databases">
        <title>A high-quality apple genome assembly.</title>
        <authorList>
            <person name="Hu J."/>
        </authorList>
    </citation>
    <scope>NUCLEOTIDE SEQUENCE [LARGE SCALE GENOMIC DNA]</scope>
    <source>
        <strain evidence="3">cv. HFTH1</strain>
        <tissue evidence="2">Young leaf</tissue>
    </source>
</reference>
<dbReference type="PANTHER" id="PTHR44259">
    <property type="entry name" value="OS07G0183000 PROTEIN-RELATED"/>
    <property type="match status" value="1"/>
</dbReference>
<evidence type="ECO:0000313" key="2">
    <source>
        <dbReference type="EMBL" id="RXH74634.1"/>
    </source>
</evidence>
<dbReference type="Pfam" id="PF03478">
    <property type="entry name" value="Beta-prop_KIB1-4"/>
    <property type="match status" value="1"/>
</dbReference>
<dbReference type="STRING" id="3750.A0A498HWW0"/>
<comment type="caution">
    <text evidence="2">The sequence shown here is derived from an EMBL/GenBank/DDBJ whole genome shotgun (WGS) entry which is preliminary data.</text>
</comment>